<feature type="transmembrane region" description="Helical" evidence="1">
    <location>
        <begin position="94"/>
        <end position="119"/>
    </location>
</feature>
<dbReference type="AlphaFoldDB" id="C9ZTW3"/>
<reference evidence="3" key="1">
    <citation type="journal article" date="2010" name="PLoS Negl. Trop. Dis.">
        <title>The genome sequence of Trypanosoma brucei gambiense, causative agent of chronic human african trypanosomiasis.</title>
        <authorList>
            <person name="Jackson A.P."/>
            <person name="Sanders M."/>
            <person name="Berry A."/>
            <person name="McQuillan J."/>
            <person name="Aslett M.A."/>
            <person name="Quail M.A."/>
            <person name="Chukualim B."/>
            <person name="Capewell P."/>
            <person name="MacLeod A."/>
            <person name="Melville S.E."/>
            <person name="Gibson W."/>
            <person name="Barry J.D."/>
            <person name="Berriman M."/>
            <person name="Hertz-Fowler C."/>
        </authorList>
    </citation>
    <scope>NUCLEOTIDE SEQUENCE [LARGE SCALE GENOMIC DNA]</scope>
    <source>
        <strain evidence="3">MHOM/CI/86/DAL972</strain>
    </source>
</reference>
<feature type="transmembrane region" description="Helical" evidence="1">
    <location>
        <begin position="6"/>
        <end position="23"/>
    </location>
</feature>
<sequence>MTLSFFPFSCVFPPFIHIYTYIYKYIYICIPPQCLYIYLFFCLPFFFLQDVAGISAFCFVAGREIDTIKLREGVLITAPLFVPSRSYFSSLLSLYHLLLSLLSLPLPLPLLLLLLLLLFPLCLR</sequence>
<feature type="transmembrane region" description="Helical" evidence="1">
    <location>
        <begin position="35"/>
        <end position="62"/>
    </location>
</feature>
<evidence type="ECO:0000256" key="1">
    <source>
        <dbReference type="SAM" id="Phobius"/>
    </source>
</evidence>
<dbReference type="VEuPathDB" id="TriTrypDB:Tbg972.7.7300"/>
<name>C9ZTW3_TRYB9</name>
<keyword evidence="1" id="KW-0472">Membrane</keyword>
<accession>C9ZTW3</accession>
<proteinExistence type="predicted"/>
<evidence type="ECO:0000313" key="3">
    <source>
        <dbReference type="Proteomes" id="UP000002316"/>
    </source>
</evidence>
<keyword evidence="1" id="KW-0812">Transmembrane</keyword>
<protein>
    <submittedName>
        <fullName evidence="2">T. brucei spp.-specific protein</fullName>
    </submittedName>
</protein>
<dbReference type="EMBL" id="FN554970">
    <property type="protein sequence ID" value="CBH12849.1"/>
    <property type="molecule type" value="Genomic_DNA"/>
</dbReference>
<dbReference type="RefSeq" id="XP_011775128.1">
    <property type="nucleotide sequence ID" value="XM_011776826.1"/>
</dbReference>
<dbReference type="GeneID" id="23863026"/>
<dbReference type="KEGG" id="tbg:TbgDal_VII7300"/>
<gene>
    <name evidence="2" type="ORF">TbgDal_VII7300</name>
</gene>
<evidence type="ECO:0000313" key="2">
    <source>
        <dbReference type="EMBL" id="CBH12849.1"/>
    </source>
</evidence>
<keyword evidence="1" id="KW-1133">Transmembrane helix</keyword>
<organism evidence="2 3">
    <name type="scientific">Trypanosoma brucei gambiense (strain MHOM/CI/86/DAL972)</name>
    <dbReference type="NCBI Taxonomy" id="679716"/>
    <lineage>
        <taxon>Eukaryota</taxon>
        <taxon>Discoba</taxon>
        <taxon>Euglenozoa</taxon>
        <taxon>Kinetoplastea</taxon>
        <taxon>Metakinetoplastina</taxon>
        <taxon>Trypanosomatida</taxon>
        <taxon>Trypanosomatidae</taxon>
        <taxon>Trypanosoma</taxon>
    </lineage>
</organism>
<dbReference type="Proteomes" id="UP000002316">
    <property type="component" value="Chromosome 7"/>
</dbReference>